<evidence type="ECO:0000313" key="2">
    <source>
        <dbReference type="Proteomes" id="UP000316612"/>
    </source>
</evidence>
<dbReference type="Proteomes" id="UP000316612">
    <property type="component" value="Unassembled WGS sequence"/>
</dbReference>
<dbReference type="RefSeq" id="WP_141360729.1">
    <property type="nucleotide sequence ID" value="NZ_BAAAJL010000007.1"/>
</dbReference>
<accession>A0A4Y4DH00</accession>
<organism evidence="1 2">
    <name type="scientific">Glutamicibacter uratoxydans</name>
    <name type="common">Arthrobacter uratoxydans</name>
    <dbReference type="NCBI Taxonomy" id="43667"/>
    <lineage>
        <taxon>Bacteria</taxon>
        <taxon>Bacillati</taxon>
        <taxon>Actinomycetota</taxon>
        <taxon>Actinomycetes</taxon>
        <taxon>Micrococcales</taxon>
        <taxon>Micrococcaceae</taxon>
        <taxon>Glutamicibacter</taxon>
    </lineage>
</organism>
<comment type="caution">
    <text evidence="1">The sequence shown here is derived from an EMBL/GenBank/DDBJ whole genome shotgun (WGS) entry which is preliminary data.</text>
</comment>
<name>A0A4Y4DH00_GLUUR</name>
<evidence type="ECO:0000313" key="1">
    <source>
        <dbReference type="EMBL" id="GED04502.1"/>
    </source>
</evidence>
<dbReference type="EMBL" id="BJNY01000001">
    <property type="protein sequence ID" value="GED04502.1"/>
    <property type="molecule type" value="Genomic_DNA"/>
</dbReference>
<dbReference type="AlphaFoldDB" id="A0A4Y4DH00"/>
<keyword evidence="2" id="KW-1185">Reference proteome</keyword>
<reference evidence="1 2" key="1">
    <citation type="submission" date="2019-06" db="EMBL/GenBank/DDBJ databases">
        <title>Whole genome shotgun sequence of Glutamicibacter uratoxydans NBRC 15515.</title>
        <authorList>
            <person name="Hosoyama A."/>
            <person name="Uohara A."/>
            <person name="Ohji S."/>
            <person name="Ichikawa N."/>
        </authorList>
    </citation>
    <scope>NUCLEOTIDE SEQUENCE [LARGE SCALE GENOMIC DNA]</scope>
    <source>
        <strain evidence="1 2">NBRC 15515</strain>
    </source>
</reference>
<gene>
    <name evidence="1" type="ORF">AUR04nite_00340</name>
</gene>
<proteinExistence type="predicted"/>
<protein>
    <submittedName>
        <fullName evidence="1">Uncharacterized protein</fullName>
    </submittedName>
</protein>
<sequence>MATAEVIERASLIDHVLLKAKTIPEARKRLREIVKPIPPEPGFMGWHAATELDKGAFEHLLGEPFPADVKGDESAYIRSMLVRRYVKNGQL</sequence>